<evidence type="ECO:0008006" key="3">
    <source>
        <dbReference type="Google" id="ProtNLM"/>
    </source>
</evidence>
<proteinExistence type="predicted"/>
<accession>A0AAW6BJS6</accession>
<name>A0AAW6BJS6_9GAMM</name>
<dbReference type="Proteomes" id="UP001212996">
    <property type="component" value="Unassembled WGS sequence"/>
</dbReference>
<sequence length="115" mass="13619">MAKVRFENSLDKMIFEIRGHESFSEMETALLEHCDETMGANHPDIFVEYPVCYKHFINDKISYAHIGYVQLGIDREDCSYTIKHLTLDRKTLKNYWHPFYFYKGECEYGFKSGGE</sequence>
<gene>
    <name evidence="1" type="ORF">PH362_08830</name>
</gene>
<dbReference type="EMBL" id="JAQMFO010000010">
    <property type="protein sequence ID" value="MDB6372054.1"/>
    <property type="molecule type" value="Genomic_DNA"/>
</dbReference>
<dbReference type="RefSeq" id="WP_271866166.1">
    <property type="nucleotide sequence ID" value="NZ_JAQMFO010000010.1"/>
</dbReference>
<protein>
    <recommendedName>
        <fullName evidence="3">Phage protein</fullName>
    </recommendedName>
</protein>
<organism evidence="1 2">
    <name type="scientific">Photorhabdus bodei</name>
    <dbReference type="NCBI Taxonomy" id="2029681"/>
    <lineage>
        <taxon>Bacteria</taxon>
        <taxon>Pseudomonadati</taxon>
        <taxon>Pseudomonadota</taxon>
        <taxon>Gammaproteobacteria</taxon>
        <taxon>Enterobacterales</taxon>
        <taxon>Morganellaceae</taxon>
        <taxon>Photorhabdus</taxon>
    </lineage>
</organism>
<dbReference type="AlphaFoldDB" id="A0AAW6BJS6"/>
<evidence type="ECO:0000313" key="1">
    <source>
        <dbReference type="EMBL" id="MDB6372054.1"/>
    </source>
</evidence>
<reference evidence="1" key="1">
    <citation type="submission" date="2023-01" db="EMBL/GenBank/DDBJ databases">
        <title>Genome sequencing of Photorhabdus bodei 09-20.</title>
        <authorList>
            <person name="Kalindamar S."/>
            <person name="Kumru S."/>
        </authorList>
    </citation>
    <scope>NUCLEOTIDE SEQUENCE</scope>
    <source>
        <strain evidence="1">09-20</strain>
    </source>
</reference>
<evidence type="ECO:0000313" key="2">
    <source>
        <dbReference type="Proteomes" id="UP001212996"/>
    </source>
</evidence>
<comment type="caution">
    <text evidence="1">The sequence shown here is derived from an EMBL/GenBank/DDBJ whole genome shotgun (WGS) entry which is preliminary data.</text>
</comment>